<evidence type="ECO:0000256" key="4">
    <source>
        <dbReference type="ARBA" id="ARBA00022840"/>
    </source>
</evidence>
<dbReference type="InterPro" id="IPR000719">
    <property type="entry name" value="Prot_kinase_dom"/>
</dbReference>
<comment type="caution">
    <text evidence="6">The sequence shown here is derived from an EMBL/GenBank/DDBJ whole genome shotgun (WGS) entry which is preliminary data.</text>
</comment>
<dbReference type="Gene3D" id="1.10.510.10">
    <property type="entry name" value="Transferase(Phosphotransferase) domain 1"/>
    <property type="match status" value="1"/>
</dbReference>
<keyword evidence="3" id="KW-0418">Kinase</keyword>
<dbReference type="SUPFAM" id="SSF56112">
    <property type="entry name" value="Protein kinase-like (PK-like)"/>
    <property type="match status" value="1"/>
</dbReference>
<dbReference type="Proteomes" id="UP001359559">
    <property type="component" value="Unassembled WGS sequence"/>
</dbReference>
<feature type="domain" description="Protein kinase" evidence="5">
    <location>
        <begin position="1"/>
        <end position="182"/>
    </location>
</feature>
<evidence type="ECO:0000256" key="3">
    <source>
        <dbReference type="ARBA" id="ARBA00022777"/>
    </source>
</evidence>
<sequence>MVVPAVGENSSKRPRRRNFHLYTEYKTALSSSTTTTQEQQWVSKFWSLTRASGVAVAAPLFFSISLHPLILSSHLLPELDKNLSPHLTHFGLAEYKNDFTRVSIENWKSSGKPTGGFHKKNMVGTLIYMAPEVLKKDLHTEKSDVYSFSVSINELLTGVVPYTDLRAEAQQQTIGRASRRSD</sequence>
<dbReference type="Pfam" id="PF00069">
    <property type="entry name" value="Pkinase"/>
    <property type="match status" value="1"/>
</dbReference>
<dbReference type="GO" id="GO:0005524">
    <property type="term" value="F:ATP binding"/>
    <property type="evidence" value="ECO:0007669"/>
    <property type="project" value="UniProtKB-KW"/>
</dbReference>
<evidence type="ECO:0000313" key="6">
    <source>
        <dbReference type="EMBL" id="KAK7318996.1"/>
    </source>
</evidence>
<dbReference type="EMBL" id="JAYKXN010000001">
    <property type="protein sequence ID" value="KAK7318996.1"/>
    <property type="molecule type" value="Genomic_DNA"/>
</dbReference>
<protein>
    <recommendedName>
        <fullName evidence="5">Protein kinase domain-containing protein</fullName>
    </recommendedName>
</protein>
<dbReference type="GO" id="GO:0004674">
    <property type="term" value="F:protein serine/threonine kinase activity"/>
    <property type="evidence" value="ECO:0007669"/>
    <property type="project" value="TreeGrafter"/>
</dbReference>
<dbReference type="InterPro" id="IPR011009">
    <property type="entry name" value="Kinase-like_dom_sf"/>
</dbReference>
<dbReference type="InterPro" id="IPR051681">
    <property type="entry name" value="Ser/Thr_Kinases-Pseudokinases"/>
</dbReference>
<evidence type="ECO:0000256" key="1">
    <source>
        <dbReference type="ARBA" id="ARBA00022679"/>
    </source>
</evidence>
<dbReference type="PANTHER" id="PTHR44329:SF288">
    <property type="entry name" value="MITOGEN-ACTIVATED PROTEIN KINASE KINASE KINASE 20"/>
    <property type="match status" value="1"/>
</dbReference>
<organism evidence="6 7">
    <name type="scientific">Clitoria ternatea</name>
    <name type="common">Butterfly pea</name>
    <dbReference type="NCBI Taxonomy" id="43366"/>
    <lineage>
        <taxon>Eukaryota</taxon>
        <taxon>Viridiplantae</taxon>
        <taxon>Streptophyta</taxon>
        <taxon>Embryophyta</taxon>
        <taxon>Tracheophyta</taxon>
        <taxon>Spermatophyta</taxon>
        <taxon>Magnoliopsida</taxon>
        <taxon>eudicotyledons</taxon>
        <taxon>Gunneridae</taxon>
        <taxon>Pentapetalae</taxon>
        <taxon>rosids</taxon>
        <taxon>fabids</taxon>
        <taxon>Fabales</taxon>
        <taxon>Fabaceae</taxon>
        <taxon>Papilionoideae</taxon>
        <taxon>50 kb inversion clade</taxon>
        <taxon>NPAAA clade</taxon>
        <taxon>indigoferoid/millettioid clade</taxon>
        <taxon>Phaseoleae</taxon>
        <taxon>Clitoria</taxon>
    </lineage>
</organism>
<evidence type="ECO:0000259" key="5">
    <source>
        <dbReference type="PROSITE" id="PS50011"/>
    </source>
</evidence>
<dbReference type="PROSITE" id="PS50011">
    <property type="entry name" value="PROTEIN_KINASE_DOM"/>
    <property type="match status" value="1"/>
</dbReference>
<evidence type="ECO:0000256" key="2">
    <source>
        <dbReference type="ARBA" id="ARBA00022741"/>
    </source>
</evidence>
<keyword evidence="7" id="KW-1185">Reference proteome</keyword>
<keyword evidence="1" id="KW-0808">Transferase</keyword>
<evidence type="ECO:0000313" key="7">
    <source>
        <dbReference type="Proteomes" id="UP001359559"/>
    </source>
</evidence>
<gene>
    <name evidence="6" type="ORF">RJT34_03705</name>
</gene>
<dbReference type="PANTHER" id="PTHR44329">
    <property type="entry name" value="SERINE/THREONINE-PROTEIN KINASE TNNI3K-RELATED"/>
    <property type="match status" value="1"/>
</dbReference>
<proteinExistence type="predicted"/>
<keyword evidence="2" id="KW-0547">Nucleotide-binding</keyword>
<name>A0AAN9Q1H8_CLITE</name>
<reference evidence="6 7" key="1">
    <citation type="submission" date="2024-01" db="EMBL/GenBank/DDBJ databases">
        <title>The genomes of 5 underutilized Papilionoideae crops provide insights into root nodulation and disease resistance.</title>
        <authorList>
            <person name="Yuan L."/>
        </authorList>
    </citation>
    <scope>NUCLEOTIDE SEQUENCE [LARGE SCALE GENOMIC DNA]</scope>
    <source>
        <strain evidence="6">LY-2023</strain>
        <tissue evidence="6">Leaf</tissue>
    </source>
</reference>
<accession>A0AAN9Q1H8</accession>
<keyword evidence="4" id="KW-0067">ATP-binding</keyword>
<dbReference type="AlphaFoldDB" id="A0AAN9Q1H8"/>